<dbReference type="Pfam" id="PF13370">
    <property type="entry name" value="Fer4_13"/>
    <property type="match status" value="1"/>
</dbReference>
<comment type="function">
    <text evidence="8">Ferredoxins are iron-sulfur proteins that transfer electrons in a wide variety of metabolic reactions.</text>
</comment>
<keyword evidence="7" id="KW-0003">3Fe-4S</keyword>
<dbReference type="GO" id="GO:0051538">
    <property type="term" value="F:3 iron, 4 sulfur cluster binding"/>
    <property type="evidence" value="ECO:0007669"/>
    <property type="project" value="UniProtKB-KW"/>
</dbReference>
<keyword evidence="4 8" id="KW-0249">Electron transport</keyword>
<reference evidence="10" key="1">
    <citation type="submission" date="2016-10" db="EMBL/GenBank/DDBJ databases">
        <authorList>
            <person name="Varghese N."/>
            <person name="Submissions S."/>
        </authorList>
    </citation>
    <scope>NUCLEOTIDE SEQUENCE [LARGE SCALE GENOMIC DNA]</scope>
    <source>
        <strain evidence="10">DSM 44654</strain>
    </source>
</reference>
<keyword evidence="10" id="KW-1185">Reference proteome</keyword>
<dbReference type="Proteomes" id="UP000198878">
    <property type="component" value="Unassembled WGS sequence"/>
</dbReference>
<evidence type="ECO:0000256" key="2">
    <source>
        <dbReference type="ARBA" id="ARBA00022448"/>
    </source>
</evidence>
<name>A0A1H5RIE2_9PSEU</name>
<proteinExistence type="predicted"/>
<dbReference type="PANTHER" id="PTHR36923">
    <property type="entry name" value="FERREDOXIN"/>
    <property type="match status" value="1"/>
</dbReference>
<dbReference type="Gene3D" id="3.30.70.20">
    <property type="match status" value="1"/>
</dbReference>
<dbReference type="GO" id="GO:0005506">
    <property type="term" value="F:iron ion binding"/>
    <property type="evidence" value="ECO:0007669"/>
    <property type="project" value="UniProtKB-UniRule"/>
</dbReference>
<evidence type="ECO:0000313" key="9">
    <source>
        <dbReference type="EMBL" id="SEF37287.1"/>
    </source>
</evidence>
<dbReference type="PANTHER" id="PTHR36923:SF3">
    <property type="entry name" value="FERREDOXIN"/>
    <property type="match status" value="1"/>
</dbReference>
<keyword evidence="6 8" id="KW-0411">Iron-sulfur</keyword>
<dbReference type="STRING" id="218821.SAMN05421837_113115"/>
<keyword evidence="5 8" id="KW-0408">Iron</keyword>
<dbReference type="InterPro" id="IPR051269">
    <property type="entry name" value="Fe-S_cluster_ET"/>
</dbReference>
<dbReference type="GO" id="GO:0009055">
    <property type="term" value="F:electron transfer activity"/>
    <property type="evidence" value="ECO:0007669"/>
    <property type="project" value="UniProtKB-UniRule"/>
</dbReference>
<evidence type="ECO:0000256" key="4">
    <source>
        <dbReference type="ARBA" id="ARBA00022982"/>
    </source>
</evidence>
<evidence type="ECO:0000256" key="7">
    <source>
        <dbReference type="ARBA" id="ARBA00023291"/>
    </source>
</evidence>
<protein>
    <recommendedName>
        <fullName evidence="8">Ferredoxin</fullName>
    </recommendedName>
</protein>
<dbReference type="SUPFAM" id="SSF54862">
    <property type="entry name" value="4Fe-4S ferredoxins"/>
    <property type="match status" value="1"/>
</dbReference>
<evidence type="ECO:0000256" key="1">
    <source>
        <dbReference type="ARBA" id="ARBA00001927"/>
    </source>
</evidence>
<evidence type="ECO:0000256" key="5">
    <source>
        <dbReference type="ARBA" id="ARBA00023004"/>
    </source>
</evidence>
<evidence type="ECO:0000313" key="10">
    <source>
        <dbReference type="Proteomes" id="UP000198878"/>
    </source>
</evidence>
<comment type="cofactor">
    <cofactor evidence="1">
        <name>[3Fe-4S] cluster</name>
        <dbReference type="ChEBI" id="CHEBI:21137"/>
    </cofactor>
</comment>
<evidence type="ECO:0000256" key="6">
    <source>
        <dbReference type="ARBA" id="ARBA00023014"/>
    </source>
</evidence>
<sequence length="67" mass="6790">MSPVKITADTEACVASGQCVLLAPGTFDQDEETGTVVLLADQPAAGEDDAVRQAELTCPAAAIRVTG</sequence>
<organism evidence="9 10">
    <name type="scientific">Amycolatopsis pretoriensis</name>
    <dbReference type="NCBI Taxonomy" id="218821"/>
    <lineage>
        <taxon>Bacteria</taxon>
        <taxon>Bacillati</taxon>
        <taxon>Actinomycetota</taxon>
        <taxon>Actinomycetes</taxon>
        <taxon>Pseudonocardiales</taxon>
        <taxon>Pseudonocardiaceae</taxon>
        <taxon>Amycolatopsis</taxon>
    </lineage>
</organism>
<keyword evidence="3 8" id="KW-0479">Metal-binding</keyword>
<keyword evidence="2 8" id="KW-0813">Transport</keyword>
<dbReference type="PRINTS" id="PR00352">
    <property type="entry name" value="3FE4SFRDOXIN"/>
</dbReference>
<evidence type="ECO:0000256" key="8">
    <source>
        <dbReference type="RuleBase" id="RU368020"/>
    </source>
</evidence>
<evidence type="ECO:0000256" key="3">
    <source>
        <dbReference type="ARBA" id="ARBA00022723"/>
    </source>
</evidence>
<dbReference type="InterPro" id="IPR001080">
    <property type="entry name" value="3Fe4S_ferredoxin"/>
</dbReference>
<dbReference type="AlphaFoldDB" id="A0A1H5RIE2"/>
<dbReference type="EMBL" id="FNUJ01000013">
    <property type="protein sequence ID" value="SEF37287.1"/>
    <property type="molecule type" value="Genomic_DNA"/>
</dbReference>
<gene>
    <name evidence="9" type="ORF">SAMN05421837_113115</name>
</gene>
<accession>A0A1H5RIE2</accession>